<dbReference type="PANTHER" id="PTHR14995">
    <property type="entry name" value="AMNIONLESS"/>
    <property type="match status" value="1"/>
</dbReference>
<comment type="caution">
    <text evidence="10">The sequence shown here is derived from an EMBL/GenBank/DDBJ whole genome shotgun (WGS) entry which is preliminary data.</text>
</comment>
<evidence type="ECO:0000256" key="3">
    <source>
        <dbReference type="ARBA" id="ARBA00022448"/>
    </source>
</evidence>
<keyword evidence="8" id="KW-1133">Transmembrane helix</keyword>
<dbReference type="PANTHER" id="PTHR14995:SF2">
    <property type="entry name" value="PROTEIN AMNIONLESS"/>
    <property type="match status" value="1"/>
</dbReference>
<evidence type="ECO:0000256" key="1">
    <source>
        <dbReference type="ARBA" id="ARBA00004251"/>
    </source>
</evidence>
<evidence type="ECO:0000256" key="7">
    <source>
        <dbReference type="ARBA" id="ARBA00022927"/>
    </source>
</evidence>
<organism evidence="10">
    <name type="scientific">Pan troglodytes</name>
    <name type="common">Chimpanzee</name>
    <dbReference type="NCBI Taxonomy" id="9598"/>
    <lineage>
        <taxon>Eukaryota</taxon>
        <taxon>Metazoa</taxon>
        <taxon>Chordata</taxon>
        <taxon>Craniata</taxon>
        <taxon>Vertebrata</taxon>
        <taxon>Euteleostomi</taxon>
        <taxon>Mammalia</taxon>
        <taxon>Eutheria</taxon>
        <taxon>Euarchontoglires</taxon>
        <taxon>Primates</taxon>
        <taxon>Haplorrhini</taxon>
        <taxon>Catarrhini</taxon>
        <taxon>Hominidae</taxon>
        <taxon>Pan</taxon>
    </lineage>
</organism>
<keyword evidence="3" id="KW-0813">Transport</keyword>
<sequence>LWRSGDEAPGLFFVDAERVPCRHDDVFFPPSASFRVGLGPGASPTFTRDEDLAVFLASRAGRLRFHGPGALSVGPEDCADPSGCVCGNAEAQPWICAALLQPLGGR</sequence>
<dbReference type="EMBL" id="NBAG03000028">
    <property type="protein sequence ID" value="PNI97182.1"/>
    <property type="molecule type" value="Genomic_DNA"/>
</dbReference>
<dbReference type="GO" id="GO:0015031">
    <property type="term" value="P:protein transport"/>
    <property type="evidence" value="ECO:0007669"/>
    <property type="project" value="UniProtKB-KW"/>
</dbReference>
<evidence type="ECO:0000313" key="10">
    <source>
        <dbReference type="EMBL" id="PNI97182.1"/>
    </source>
</evidence>
<keyword evidence="9" id="KW-0472">Membrane</keyword>
<evidence type="ECO:0000256" key="8">
    <source>
        <dbReference type="ARBA" id="ARBA00022989"/>
    </source>
</evidence>
<keyword evidence="6" id="KW-0732">Signal</keyword>
<dbReference type="GO" id="GO:0005886">
    <property type="term" value="C:plasma membrane"/>
    <property type="evidence" value="ECO:0007669"/>
    <property type="project" value="UniProtKB-SubCell"/>
</dbReference>
<feature type="non-terminal residue" evidence="10">
    <location>
        <position position="1"/>
    </location>
</feature>
<proteinExistence type="predicted"/>
<evidence type="ECO:0000256" key="2">
    <source>
        <dbReference type="ARBA" id="ARBA00021200"/>
    </source>
</evidence>
<evidence type="ECO:0000256" key="6">
    <source>
        <dbReference type="ARBA" id="ARBA00022729"/>
    </source>
</evidence>
<dbReference type="InterPro" id="IPR026112">
    <property type="entry name" value="AMN"/>
</dbReference>
<protein>
    <recommendedName>
        <fullName evidence="2">Protein amnionless</fullName>
    </recommendedName>
</protein>
<gene>
    <name evidence="10" type="ORF">CK820_G0024796</name>
</gene>
<evidence type="ECO:0000256" key="9">
    <source>
        <dbReference type="ARBA" id="ARBA00023136"/>
    </source>
</evidence>
<comment type="subcellular location">
    <subcellularLocation>
        <location evidence="1">Cell membrane</location>
        <topology evidence="1">Single-pass type I membrane protein</topology>
    </subcellularLocation>
</comment>
<reference evidence="10" key="1">
    <citation type="submission" date="2017-12" db="EMBL/GenBank/DDBJ databases">
        <title>High-resolution comparative analysis of great ape genomes.</title>
        <authorList>
            <person name="Pollen A."/>
            <person name="Hastie A."/>
            <person name="Hormozdiari F."/>
            <person name="Dougherty M."/>
            <person name="Liu R."/>
            <person name="Chaisson M."/>
            <person name="Hoppe E."/>
            <person name="Hill C."/>
            <person name="Pang A."/>
            <person name="Hillier L."/>
            <person name="Baker C."/>
            <person name="Armstrong J."/>
            <person name="Shendure J."/>
            <person name="Paten B."/>
            <person name="Wilson R."/>
            <person name="Chao H."/>
            <person name="Schneider V."/>
            <person name="Ventura M."/>
            <person name="Kronenberg Z."/>
            <person name="Murali S."/>
            <person name="Gordon D."/>
            <person name="Cantsilieris S."/>
            <person name="Munson K."/>
            <person name="Nelson B."/>
            <person name="Raja A."/>
            <person name="Underwood J."/>
            <person name="Diekhans M."/>
            <person name="Fiddes I."/>
            <person name="Haussler D."/>
            <person name="Eichler E."/>
        </authorList>
    </citation>
    <scope>NUCLEOTIDE SEQUENCE [LARGE SCALE GENOMIC DNA]</scope>
    <source>
        <strain evidence="10">Yerkes chimp pedigree #C0471</strain>
    </source>
</reference>
<keyword evidence="5" id="KW-0812">Transmembrane</keyword>
<keyword evidence="7" id="KW-0653">Protein transport</keyword>
<evidence type="ECO:0000256" key="4">
    <source>
        <dbReference type="ARBA" id="ARBA00022475"/>
    </source>
</evidence>
<dbReference type="AlphaFoldDB" id="A0A2J8QLL4"/>
<name>A0A2J8QLL4_PANTR</name>
<keyword evidence="4" id="KW-1003">Cell membrane</keyword>
<feature type="non-terminal residue" evidence="10">
    <location>
        <position position="106"/>
    </location>
</feature>
<accession>A0A2J8QLL4</accession>
<evidence type="ECO:0000256" key="5">
    <source>
        <dbReference type="ARBA" id="ARBA00022692"/>
    </source>
</evidence>
<dbReference type="Pfam" id="PF14828">
    <property type="entry name" value="Amnionless"/>
    <property type="match status" value="1"/>
</dbReference>